<evidence type="ECO:0000256" key="4">
    <source>
        <dbReference type="ARBA" id="ARBA00022989"/>
    </source>
</evidence>
<evidence type="ECO:0000256" key="2">
    <source>
        <dbReference type="ARBA" id="ARBA00007635"/>
    </source>
</evidence>
<reference evidence="9" key="3">
    <citation type="submission" date="2022-01" db="UniProtKB">
        <authorList>
            <consortium name="EnsemblPlants"/>
        </authorList>
    </citation>
    <scope>IDENTIFICATION</scope>
    <source>
        <strain evidence="9">subsp. vulgare</strain>
    </source>
</reference>
<feature type="transmembrane region" description="Helical" evidence="7">
    <location>
        <begin position="165"/>
        <end position="185"/>
    </location>
</feature>
<keyword evidence="3 7" id="KW-0812">Transmembrane</keyword>
<feature type="transmembrane region" description="Helical" evidence="7">
    <location>
        <begin position="73"/>
        <end position="92"/>
    </location>
</feature>
<evidence type="ECO:0000256" key="7">
    <source>
        <dbReference type="SAM" id="Phobius"/>
    </source>
</evidence>
<dbReference type="PANTHER" id="PTHR31218">
    <property type="entry name" value="WAT1-RELATED PROTEIN"/>
    <property type="match status" value="1"/>
</dbReference>
<dbReference type="GO" id="GO:0005886">
    <property type="term" value="C:plasma membrane"/>
    <property type="evidence" value="ECO:0000318"/>
    <property type="project" value="GO_Central"/>
</dbReference>
<feature type="region of interest" description="Disordered" evidence="6">
    <location>
        <begin position="418"/>
        <end position="448"/>
    </location>
</feature>
<dbReference type="Proteomes" id="UP000011116">
    <property type="component" value="Chromosome 2H"/>
</dbReference>
<feature type="transmembrane region" description="Helical" evidence="7">
    <location>
        <begin position="258"/>
        <end position="277"/>
    </location>
</feature>
<gene>
    <name evidence="9" type="primary">LOC123431299</name>
</gene>
<dbReference type="KEGG" id="hvg:123431299"/>
<dbReference type="InterPro" id="IPR030184">
    <property type="entry name" value="WAT1-related"/>
</dbReference>
<evidence type="ECO:0000259" key="8">
    <source>
        <dbReference type="Pfam" id="PF00892"/>
    </source>
</evidence>
<dbReference type="Pfam" id="PF00892">
    <property type="entry name" value="EamA"/>
    <property type="match status" value="2"/>
</dbReference>
<accession>A0A8I6WLP7</accession>
<dbReference type="GeneID" id="123431299"/>
<reference evidence="9" key="2">
    <citation type="submission" date="2020-10" db="EMBL/GenBank/DDBJ databases">
        <authorList>
            <person name="Scholz U."/>
            <person name="Mascher M."/>
            <person name="Fiebig A."/>
        </authorList>
    </citation>
    <scope>NUCLEOTIDE SEQUENCE [LARGE SCALE GENOMIC DNA]</scope>
    <source>
        <strain evidence="9">cv. Morex</strain>
    </source>
</reference>
<feature type="transmembrane region" description="Helical" evidence="7">
    <location>
        <begin position="104"/>
        <end position="122"/>
    </location>
</feature>
<organism evidence="9 10">
    <name type="scientific">Hordeum vulgare subsp. vulgare</name>
    <name type="common">Domesticated barley</name>
    <dbReference type="NCBI Taxonomy" id="112509"/>
    <lineage>
        <taxon>Eukaryota</taxon>
        <taxon>Viridiplantae</taxon>
        <taxon>Streptophyta</taxon>
        <taxon>Embryophyta</taxon>
        <taxon>Tracheophyta</taxon>
        <taxon>Spermatophyta</taxon>
        <taxon>Magnoliopsida</taxon>
        <taxon>Liliopsida</taxon>
        <taxon>Poales</taxon>
        <taxon>Poaceae</taxon>
        <taxon>BOP clade</taxon>
        <taxon>Pooideae</taxon>
        <taxon>Triticodae</taxon>
        <taxon>Triticeae</taxon>
        <taxon>Hordeinae</taxon>
        <taxon>Hordeum</taxon>
    </lineage>
</organism>
<keyword evidence="4 7" id="KW-1133">Transmembrane helix</keyword>
<keyword evidence="5 7" id="KW-0472">Membrane</keyword>
<reference evidence="10" key="1">
    <citation type="journal article" date="2012" name="Nature">
        <title>A physical, genetic and functional sequence assembly of the barley genome.</title>
        <authorList>
            <consortium name="The International Barley Genome Sequencing Consortium"/>
            <person name="Mayer K.F."/>
            <person name="Waugh R."/>
            <person name="Brown J.W."/>
            <person name="Schulman A."/>
            <person name="Langridge P."/>
            <person name="Platzer M."/>
            <person name="Fincher G.B."/>
            <person name="Muehlbauer G.J."/>
            <person name="Sato K."/>
            <person name="Close T.J."/>
            <person name="Wise R.P."/>
            <person name="Stein N."/>
        </authorList>
    </citation>
    <scope>NUCLEOTIDE SEQUENCE [LARGE SCALE GENOMIC DNA]</scope>
    <source>
        <strain evidence="10">cv. Morex</strain>
    </source>
</reference>
<dbReference type="AlphaFoldDB" id="A0A8I6WLP7"/>
<sequence>MKCACACACGMHPPPPSPSYRPPLRPQTRPHRSASWLGAPLVVDRPINQSDRWRNQVERVEETMGVMEGMKPVAAMVVVQFVFAGVNIFYKLAVSDGMDMRVLVAYRFLFASAVLAPIAYFVERKKRTKVTWRVLLLSFVCGLCGGSLAQNLYISGMKLTSATFASAMTNLIPAITFVLAVLFRYERLAIRTLAGQAKVTGTMLGVGGAMLLTFYKGAQVTLWPPTHINLAAQLAARHQHDDHNHASSAVHPDSGNRAMGSLLCTGSCFFYALWLILQARLSREYPFHYSTTALMCAMSALQSAAFALCFDRDLLQWRLSSGVRLLAVLYTGVVASGVMLVVLSWCVKRRGPLFASVFNPMMLVVVAVLSSLLLGEELHLGSVLGAVLIVTGLYAVLWGKGREAAQNEPAKAGNELPHIDIVVHRHDPPPTPPQQQQQQDSTEPAPER</sequence>
<dbReference type="GO" id="GO:0022857">
    <property type="term" value="F:transmembrane transporter activity"/>
    <property type="evidence" value="ECO:0007669"/>
    <property type="project" value="InterPro"/>
</dbReference>
<feature type="transmembrane region" description="Helical" evidence="7">
    <location>
        <begin position="197"/>
        <end position="215"/>
    </location>
</feature>
<dbReference type="EnsemblPlants" id="HORVU.MOREX.r3.2HG0215060.1">
    <property type="protein sequence ID" value="HORVU.MOREX.r3.2HG0215060.1"/>
    <property type="gene ID" value="HORVU.MOREX.r3.2HG0215060"/>
</dbReference>
<proteinExistence type="inferred from homology"/>
<dbReference type="RefSeq" id="XP_044971055.1">
    <property type="nucleotide sequence ID" value="XM_045115120.1"/>
</dbReference>
<feature type="transmembrane region" description="Helical" evidence="7">
    <location>
        <begin position="289"/>
        <end position="308"/>
    </location>
</feature>
<evidence type="ECO:0000256" key="1">
    <source>
        <dbReference type="ARBA" id="ARBA00004141"/>
    </source>
</evidence>
<feature type="transmembrane region" description="Helical" evidence="7">
    <location>
        <begin position="134"/>
        <end position="153"/>
    </location>
</feature>
<feature type="transmembrane region" description="Helical" evidence="7">
    <location>
        <begin position="380"/>
        <end position="399"/>
    </location>
</feature>
<evidence type="ECO:0000313" key="9">
    <source>
        <dbReference type="EnsemblPlants" id="HORVU.MOREX.r3.2HG0215060.1"/>
    </source>
</evidence>
<keyword evidence="10" id="KW-1185">Reference proteome</keyword>
<dbReference type="SUPFAM" id="SSF103481">
    <property type="entry name" value="Multidrug resistance efflux transporter EmrE"/>
    <property type="match status" value="2"/>
</dbReference>
<feature type="transmembrane region" description="Helical" evidence="7">
    <location>
        <begin position="328"/>
        <end position="346"/>
    </location>
</feature>
<protein>
    <recommendedName>
        <fullName evidence="8">EamA domain-containing protein</fullName>
    </recommendedName>
</protein>
<evidence type="ECO:0000256" key="5">
    <source>
        <dbReference type="ARBA" id="ARBA00023136"/>
    </source>
</evidence>
<dbReference type="OrthoDB" id="1728340at2759"/>
<name>A0A8I6WLP7_HORVV</name>
<dbReference type="SMR" id="A0A8I6WLP7"/>
<dbReference type="Gramene" id="HORVU.MOREX.r3.2HG0215060.1">
    <property type="protein sequence ID" value="HORVU.MOREX.r3.2HG0215060.1"/>
    <property type="gene ID" value="HORVU.MOREX.r3.2HG0215060"/>
</dbReference>
<comment type="subcellular location">
    <subcellularLocation>
        <location evidence="1">Membrane</location>
        <topology evidence="1">Multi-pass membrane protein</topology>
    </subcellularLocation>
</comment>
<feature type="domain" description="EamA" evidence="8">
    <location>
        <begin position="259"/>
        <end position="397"/>
    </location>
</feature>
<evidence type="ECO:0000256" key="3">
    <source>
        <dbReference type="ARBA" id="ARBA00022692"/>
    </source>
</evidence>
<evidence type="ECO:0000313" key="10">
    <source>
        <dbReference type="Proteomes" id="UP000011116"/>
    </source>
</evidence>
<dbReference type="Gramene" id="HORVU.MOREX.r2.2HG0178770.1">
    <property type="protein sequence ID" value="HORVU.MOREX.r2.2HG0178770.1"/>
    <property type="gene ID" value="HORVU.MOREX.r2.2HG0178770"/>
</dbReference>
<dbReference type="InterPro" id="IPR000620">
    <property type="entry name" value="EamA_dom"/>
</dbReference>
<feature type="domain" description="EamA" evidence="8">
    <location>
        <begin position="73"/>
        <end position="195"/>
    </location>
</feature>
<feature type="transmembrane region" description="Helical" evidence="7">
    <location>
        <begin position="353"/>
        <end position="374"/>
    </location>
</feature>
<dbReference type="InterPro" id="IPR037185">
    <property type="entry name" value="EmrE-like"/>
</dbReference>
<evidence type="ECO:0000256" key="6">
    <source>
        <dbReference type="SAM" id="MobiDB-lite"/>
    </source>
</evidence>
<feature type="compositionally biased region" description="Basic and acidic residues" evidence="6">
    <location>
        <begin position="418"/>
        <end position="428"/>
    </location>
</feature>
<comment type="similarity">
    <text evidence="2">Belongs to the drug/metabolite transporter (DMT) superfamily. Plant drug/metabolite exporter (P-DME) (TC 2.A.7.4) family.</text>
</comment>